<reference evidence="2 3" key="1">
    <citation type="submission" date="2019-06" db="EMBL/GenBank/DDBJ databases">
        <title>Genome sequencing of plant associated microbes to promote plant fitness in Sorghum bicolor and Oryza sativa.</title>
        <authorList>
            <person name="Coleman-Derr D."/>
        </authorList>
    </citation>
    <scope>NUCLEOTIDE SEQUENCE [LARGE SCALE GENOMIC DNA]</scope>
    <source>
        <strain evidence="2 3">KV-663</strain>
    </source>
</reference>
<dbReference type="EMBL" id="VFPM01000001">
    <property type="protein sequence ID" value="TQM63805.1"/>
    <property type="molecule type" value="Genomic_DNA"/>
</dbReference>
<dbReference type="SUPFAM" id="SSF52540">
    <property type="entry name" value="P-loop containing nucleoside triphosphate hydrolases"/>
    <property type="match status" value="1"/>
</dbReference>
<evidence type="ECO:0000256" key="1">
    <source>
        <dbReference type="SAM" id="MobiDB-lite"/>
    </source>
</evidence>
<dbReference type="Gene3D" id="3.40.50.300">
    <property type="entry name" value="P-loop containing nucleotide triphosphate hydrolases"/>
    <property type="match status" value="2"/>
</dbReference>
<sequence length="527" mass="57101">MTPRDMNPFDVRSIDVSKRRGRGGRGGRGGEGRDMSRLLSDFGHELPSAAPALHPPKDARLFRHVPPRGARRPGRGWASGAAPVSTWRMTSEQAPVLWPFISTPGLPPTGAQMGIDLLSGGSFYADPLGWVLDDTVPVTNPNIFSLGKPGRGKSATTKAFCLRMMDFGYRVLVLGDPKDEYEPLCRFLGVEPFAIGHGLPARINPLAFGPLITGWDQLSAEAAQGRAAIVFARWLTLVRGLVGSQRIGDRRVPFGPTDEVVVKAALAHLTGYAHGNTRLRETTIPHLWRLLDAPTSELVAQCRYADERHFLDDTRMLRDALGQLVSGALAGLFDDHTTIQVDWAAPIQSLSLSRLEPLGDEAVGIALTCLNSWGRGMRELAAPGDVRVVVRDESWKQLRLGPEAVKSFDADLRLSRRDGDVQFAIAHKPSDLLSAGDSGSQAVAIAKDLLHLADIKILHGQDRAVAAELETMLGLGPIARDLVTGWAMQGKGRALWCVGDQHYKVATVLHPIERNLTFTNQALAAAG</sequence>
<evidence type="ECO:0008006" key="4">
    <source>
        <dbReference type="Google" id="ProtNLM"/>
    </source>
</evidence>
<evidence type="ECO:0000313" key="2">
    <source>
        <dbReference type="EMBL" id="TQM63805.1"/>
    </source>
</evidence>
<name>A0A543HZY8_9MICO</name>
<comment type="caution">
    <text evidence="2">The sequence shown here is derived from an EMBL/GenBank/DDBJ whole genome shotgun (WGS) entry which is preliminary data.</text>
</comment>
<accession>A0A543HZY8</accession>
<feature type="region of interest" description="Disordered" evidence="1">
    <location>
        <begin position="1"/>
        <end position="37"/>
    </location>
</feature>
<keyword evidence="3" id="KW-1185">Reference proteome</keyword>
<evidence type="ECO:0000313" key="3">
    <source>
        <dbReference type="Proteomes" id="UP000316747"/>
    </source>
</evidence>
<dbReference type="Proteomes" id="UP000316747">
    <property type="component" value="Unassembled WGS sequence"/>
</dbReference>
<dbReference type="AlphaFoldDB" id="A0A543HZY8"/>
<protein>
    <recommendedName>
        <fullName evidence="4">ATP-binding protein</fullName>
    </recommendedName>
</protein>
<organism evidence="2 3">
    <name type="scientific">Humibacillus xanthopallidus</name>
    <dbReference type="NCBI Taxonomy" id="412689"/>
    <lineage>
        <taxon>Bacteria</taxon>
        <taxon>Bacillati</taxon>
        <taxon>Actinomycetota</taxon>
        <taxon>Actinomycetes</taxon>
        <taxon>Micrococcales</taxon>
        <taxon>Intrasporangiaceae</taxon>
        <taxon>Humibacillus</taxon>
    </lineage>
</organism>
<gene>
    <name evidence="2" type="ORF">FBY41_0158</name>
</gene>
<dbReference type="InterPro" id="IPR027417">
    <property type="entry name" value="P-loop_NTPase"/>
</dbReference>
<proteinExistence type="predicted"/>